<sequence>MRVSLWRGVVLWARCPSSPPFVPHHSNGGYGQRGTLMTEGGRISRLVQLSSVANANIHALMTSSLGGHAIGCIDTTTRGTPHEDHSSIKPHRVILSTQTPPTQSAA</sequence>
<keyword evidence="6" id="KW-1185">Reference proteome</keyword>
<dbReference type="EMBL" id="PGCI01000122">
    <property type="protein sequence ID" value="PLW38876.1"/>
    <property type="molecule type" value="Genomic_DNA"/>
</dbReference>
<dbReference type="Proteomes" id="UP000235388">
    <property type="component" value="Unassembled WGS sequence"/>
</dbReference>
<evidence type="ECO:0000313" key="7">
    <source>
        <dbReference type="Proteomes" id="UP000235392"/>
    </source>
</evidence>
<evidence type="ECO:0000313" key="6">
    <source>
        <dbReference type="Proteomes" id="UP000235388"/>
    </source>
</evidence>
<evidence type="ECO:0000313" key="3">
    <source>
        <dbReference type="EMBL" id="PLW16522.1"/>
    </source>
</evidence>
<evidence type="ECO:0000313" key="4">
    <source>
        <dbReference type="EMBL" id="PLW38876.1"/>
    </source>
</evidence>
<feature type="region of interest" description="Disordered" evidence="1">
    <location>
        <begin position="76"/>
        <end position="106"/>
    </location>
</feature>
<dbReference type="EMBL" id="PGCJ01000868">
    <property type="protein sequence ID" value="PLW16522.1"/>
    <property type="molecule type" value="Genomic_DNA"/>
</dbReference>
<name>A0A2N5URD5_9BASI</name>
<evidence type="ECO:0000313" key="5">
    <source>
        <dbReference type="EMBL" id="PLW40314.1"/>
    </source>
</evidence>
<dbReference type="AlphaFoldDB" id="A0A2N5URD5"/>
<evidence type="ECO:0000313" key="2">
    <source>
        <dbReference type="EMBL" id="PLW06089.1"/>
    </source>
</evidence>
<comment type="caution">
    <text evidence="5">The sequence shown here is derived from an EMBL/GenBank/DDBJ whole genome shotgun (WGS) entry which is preliminary data.</text>
</comment>
<dbReference type="Proteomes" id="UP000235392">
    <property type="component" value="Unassembled WGS sequence"/>
</dbReference>
<organism evidence="5 6">
    <name type="scientific">Puccinia coronata f. sp. avenae</name>
    <dbReference type="NCBI Taxonomy" id="200324"/>
    <lineage>
        <taxon>Eukaryota</taxon>
        <taxon>Fungi</taxon>
        <taxon>Dikarya</taxon>
        <taxon>Basidiomycota</taxon>
        <taxon>Pucciniomycotina</taxon>
        <taxon>Pucciniomycetes</taxon>
        <taxon>Pucciniales</taxon>
        <taxon>Pucciniaceae</taxon>
        <taxon>Puccinia</taxon>
    </lineage>
</organism>
<dbReference type="EMBL" id="PGCI01001257">
    <property type="protein sequence ID" value="PLW06089.1"/>
    <property type="molecule type" value="Genomic_DNA"/>
</dbReference>
<accession>A0A2N5URD5</accession>
<gene>
    <name evidence="5" type="ORF">PCANC_11179</name>
    <name evidence="3" type="ORF">PCANC_11729</name>
    <name evidence="4" type="ORF">PCASD_09874</name>
    <name evidence="2" type="ORF">PCASD_25412</name>
</gene>
<proteinExistence type="predicted"/>
<dbReference type="EMBL" id="PGCJ01000183">
    <property type="protein sequence ID" value="PLW40314.1"/>
    <property type="molecule type" value="Genomic_DNA"/>
</dbReference>
<protein>
    <submittedName>
        <fullName evidence="5">Uncharacterized protein</fullName>
    </submittedName>
</protein>
<evidence type="ECO:0000256" key="1">
    <source>
        <dbReference type="SAM" id="MobiDB-lite"/>
    </source>
</evidence>
<feature type="compositionally biased region" description="Polar residues" evidence="1">
    <location>
        <begin position="95"/>
        <end position="106"/>
    </location>
</feature>
<reference evidence="6 7" key="1">
    <citation type="submission" date="2017-11" db="EMBL/GenBank/DDBJ databases">
        <title>De novo assembly and phasing of dikaryotic genomes from two isolates of Puccinia coronata f. sp. avenae, the causal agent of oat crown rust.</title>
        <authorList>
            <person name="Miller M.E."/>
            <person name="Zhang Y."/>
            <person name="Omidvar V."/>
            <person name="Sperschneider J."/>
            <person name="Schwessinger B."/>
            <person name="Raley C."/>
            <person name="Palmer J.M."/>
            <person name="Garnica D."/>
            <person name="Upadhyaya N."/>
            <person name="Rathjen J."/>
            <person name="Taylor J.M."/>
            <person name="Park R.F."/>
            <person name="Dodds P.N."/>
            <person name="Hirsch C.D."/>
            <person name="Kianian S.F."/>
            <person name="Figueroa M."/>
        </authorList>
    </citation>
    <scope>NUCLEOTIDE SEQUENCE [LARGE SCALE GENOMIC DNA]</scope>
    <source>
        <strain evidence="5">12NC29</strain>
        <strain evidence="2">12SD80</strain>
    </source>
</reference>